<evidence type="ECO:0000256" key="3">
    <source>
        <dbReference type="ARBA" id="ARBA00011245"/>
    </source>
</evidence>
<dbReference type="Gene3D" id="3.40.1780.10">
    <property type="entry name" value="QueA-like"/>
    <property type="match status" value="1"/>
</dbReference>
<keyword evidence="6 13" id="KW-0949">S-adenosyl-L-methionine</keyword>
<dbReference type="PANTHER" id="PTHR30307:SF0">
    <property type="entry name" value="S-ADENOSYLMETHIONINE:TRNA RIBOSYLTRANSFERASE-ISOMERASE"/>
    <property type="match status" value="1"/>
</dbReference>
<comment type="caution">
    <text evidence="14">The sequence shown here is derived from an EMBL/GenBank/DDBJ whole genome shotgun (WGS) entry which is preliminary data.</text>
</comment>
<evidence type="ECO:0000256" key="1">
    <source>
        <dbReference type="ARBA" id="ARBA00004496"/>
    </source>
</evidence>
<keyword evidence="7 13" id="KW-0671">Queuosine biosynthesis</keyword>
<comment type="subcellular location">
    <subcellularLocation>
        <location evidence="1 13">Cytoplasm</location>
    </subcellularLocation>
</comment>
<dbReference type="HAMAP" id="MF_00113">
    <property type="entry name" value="QueA"/>
    <property type="match status" value="1"/>
</dbReference>
<reference evidence="14" key="2">
    <citation type="journal article" date="2021" name="PeerJ">
        <title>Extensive microbial diversity within the chicken gut microbiome revealed by metagenomics and culture.</title>
        <authorList>
            <person name="Gilroy R."/>
            <person name="Ravi A."/>
            <person name="Getino M."/>
            <person name="Pursley I."/>
            <person name="Horton D.L."/>
            <person name="Alikhan N.F."/>
            <person name="Baker D."/>
            <person name="Gharbi K."/>
            <person name="Hall N."/>
            <person name="Watson M."/>
            <person name="Adriaenssens E.M."/>
            <person name="Foster-Nyarko E."/>
            <person name="Jarju S."/>
            <person name="Secka A."/>
            <person name="Antonio M."/>
            <person name="Oren A."/>
            <person name="Chaudhuri R.R."/>
            <person name="La Ragione R."/>
            <person name="Hildebrand F."/>
            <person name="Pallen M.J."/>
        </authorList>
    </citation>
    <scope>NUCLEOTIDE SEQUENCE</scope>
    <source>
        <strain evidence="14">18911</strain>
    </source>
</reference>
<dbReference type="Pfam" id="PF02547">
    <property type="entry name" value="Queuosine_synth"/>
    <property type="match status" value="1"/>
</dbReference>
<evidence type="ECO:0000256" key="8">
    <source>
        <dbReference type="ARBA" id="ARBA00052751"/>
    </source>
</evidence>
<evidence type="ECO:0000256" key="11">
    <source>
        <dbReference type="ARBA" id="ARBA00069325"/>
    </source>
</evidence>
<accession>A0A9D1MI80</accession>
<reference evidence="14" key="1">
    <citation type="submission" date="2020-10" db="EMBL/GenBank/DDBJ databases">
        <authorList>
            <person name="Gilroy R."/>
        </authorList>
    </citation>
    <scope>NUCLEOTIDE SEQUENCE</scope>
    <source>
        <strain evidence="14">18911</strain>
    </source>
</reference>
<dbReference type="EC" id="2.4.99.17" evidence="10 13"/>
<keyword evidence="4 13" id="KW-0963">Cytoplasm</keyword>
<organism evidence="14 15">
    <name type="scientific">Candidatus Stercoripulliclostridium merdigallinarum</name>
    <dbReference type="NCBI Taxonomy" id="2840951"/>
    <lineage>
        <taxon>Bacteria</taxon>
        <taxon>Bacillati</taxon>
        <taxon>Bacillota</taxon>
        <taxon>Clostridia</taxon>
        <taxon>Eubacteriales</taxon>
        <taxon>Candidatus Stercoripulliclostridium</taxon>
    </lineage>
</organism>
<evidence type="ECO:0000256" key="6">
    <source>
        <dbReference type="ARBA" id="ARBA00022691"/>
    </source>
</evidence>
<evidence type="ECO:0000256" key="5">
    <source>
        <dbReference type="ARBA" id="ARBA00022679"/>
    </source>
</evidence>
<dbReference type="InterPro" id="IPR003699">
    <property type="entry name" value="QueA"/>
</dbReference>
<comment type="subunit">
    <text evidence="3 13">Monomer.</text>
</comment>
<protein>
    <recommendedName>
        <fullName evidence="11 13">S-adenosylmethionine:tRNA ribosyltransferase-isomerase</fullName>
        <ecNumber evidence="10 13">2.4.99.17</ecNumber>
    </recommendedName>
    <alternativeName>
        <fullName evidence="12 13">Queuosine biosynthesis protein QueA</fullName>
    </alternativeName>
</protein>
<proteinExistence type="inferred from homology"/>
<evidence type="ECO:0000256" key="10">
    <source>
        <dbReference type="ARBA" id="ARBA00066503"/>
    </source>
</evidence>
<dbReference type="InterPro" id="IPR042119">
    <property type="entry name" value="QueA_dom2"/>
</dbReference>
<dbReference type="InterPro" id="IPR042118">
    <property type="entry name" value="QueA_dom1"/>
</dbReference>
<keyword evidence="14" id="KW-0328">Glycosyltransferase</keyword>
<dbReference type="GO" id="GO:0008616">
    <property type="term" value="P:tRNA queuosine(34) biosynthetic process"/>
    <property type="evidence" value="ECO:0007669"/>
    <property type="project" value="UniProtKB-UniRule"/>
</dbReference>
<evidence type="ECO:0000256" key="4">
    <source>
        <dbReference type="ARBA" id="ARBA00022490"/>
    </source>
</evidence>
<comment type="pathway">
    <text evidence="2 13">tRNA modification; tRNA-queuosine biosynthesis.</text>
</comment>
<dbReference type="SUPFAM" id="SSF111337">
    <property type="entry name" value="QueA-like"/>
    <property type="match status" value="1"/>
</dbReference>
<dbReference type="AlphaFoldDB" id="A0A9D1MI80"/>
<dbReference type="GO" id="GO:0005737">
    <property type="term" value="C:cytoplasm"/>
    <property type="evidence" value="ECO:0007669"/>
    <property type="project" value="UniProtKB-SubCell"/>
</dbReference>
<comment type="function">
    <text evidence="13">Transfers and isomerizes the ribose moiety from AdoMet to the 7-aminomethyl group of 7-deazaguanine (preQ1-tRNA) to give epoxyqueuosine (oQ-tRNA).</text>
</comment>
<keyword evidence="5 13" id="KW-0808">Transferase</keyword>
<dbReference type="GO" id="GO:0051075">
    <property type="term" value="F:S-adenosylmethionine:tRNA ribosyltransferase-isomerase activity"/>
    <property type="evidence" value="ECO:0007669"/>
    <property type="project" value="UniProtKB-EC"/>
</dbReference>
<dbReference type="FunFam" id="3.40.1780.10:FF:000001">
    <property type="entry name" value="S-adenosylmethionine:tRNA ribosyltransferase-isomerase"/>
    <property type="match status" value="1"/>
</dbReference>
<dbReference type="EMBL" id="DVNF01000175">
    <property type="protein sequence ID" value="HIU60925.1"/>
    <property type="molecule type" value="Genomic_DNA"/>
</dbReference>
<comment type="catalytic activity">
    <reaction evidence="8 13">
        <text>7-aminomethyl-7-carbaguanosine(34) in tRNA + S-adenosyl-L-methionine = epoxyqueuosine(34) in tRNA + adenine + L-methionine + 2 H(+)</text>
        <dbReference type="Rhea" id="RHEA:32155"/>
        <dbReference type="Rhea" id="RHEA-COMP:10342"/>
        <dbReference type="Rhea" id="RHEA-COMP:18582"/>
        <dbReference type="ChEBI" id="CHEBI:15378"/>
        <dbReference type="ChEBI" id="CHEBI:16708"/>
        <dbReference type="ChEBI" id="CHEBI:57844"/>
        <dbReference type="ChEBI" id="CHEBI:59789"/>
        <dbReference type="ChEBI" id="CHEBI:82833"/>
        <dbReference type="ChEBI" id="CHEBI:194443"/>
        <dbReference type="EC" id="2.4.99.17"/>
    </reaction>
</comment>
<evidence type="ECO:0000256" key="13">
    <source>
        <dbReference type="HAMAP-Rule" id="MF_00113"/>
    </source>
</evidence>
<dbReference type="NCBIfam" id="TIGR00113">
    <property type="entry name" value="queA"/>
    <property type="match status" value="1"/>
</dbReference>
<comment type="similarity">
    <text evidence="9 13">Belongs to the QueA family.</text>
</comment>
<evidence type="ECO:0000256" key="9">
    <source>
        <dbReference type="ARBA" id="ARBA00061210"/>
    </source>
</evidence>
<dbReference type="Proteomes" id="UP000824094">
    <property type="component" value="Unassembled WGS sequence"/>
</dbReference>
<evidence type="ECO:0000256" key="12">
    <source>
        <dbReference type="ARBA" id="ARBA00076160"/>
    </source>
</evidence>
<name>A0A9D1MI80_9FIRM</name>
<evidence type="ECO:0000313" key="15">
    <source>
        <dbReference type="Proteomes" id="UP000824094"/>
    </source>
</evidence>
<dbReference type="Gene3D" id="2.40.10.240">
    <property type="entry name" value="QueA-like"/>
    <property type="match status" value="1"/>
</dbReference>
<evidence type="ECO:0000256" key="7">
    <source>
        <dbReference type="ARBA" id="ARBA00022785"/>
    </source>
</evidence>
<evidence type="ECO:0000256" key="2">
    <source>
        <dbReference type="ARBA" id="ARBA00004691"/>
    </source>
</evidence>
<dbReference type="FunFam" id="2.40.10.240:FF:000002">
    <property type="entry name" value="S-adenosylmethionine:tRNA ribosyltransferase-isomerase"/>
    <property type="match status" value="1"/>
</dbReference>
<gene>
    <name evidence="13 14" type="primary">queA</name>
    <name evidence="14" type="ORF">IAB05_06000</name>
</gene>
<dbReference type="InterPro" id="IPR036100">
    <property type="entry name" value="QueA_sf"/>
</dbReference>
<sequence>MSEPINIFDTAAYYYNLPEELIAQTPVEPRDSSRLMYYNRGTGELRHLKFRDIAEILKPGDVLVINDTKVIPARLFAYNEKGREFEVLLLKRLNYKRWECLIKPAKKLKIGGELVVNEELKLRAVAVHPEDGVREVEFEFEGVFEDILSRVGNVPLPPYITEKLDDPTRYQTVYANEPGSAAAPTAGLHFTPELMRKLQDKGIEFVKVLLHVGLGTFRPVKTHNILEHKMHTEYYRVTEEAADKINKALSEGRRVIAVGTTSVRTLESAAKNGRVEAGEGNTSIFIYPGYQFQIVKGLITNFHLPESTLIMLVSAFMGREKTLELYNIAVREQYRFFSFGDAMFVL</sequence>
<evidence type="ECO:0000313" key="14">
    <source>
        <dbReference type="EMBL" id="HIU60925.1"/>
    </source>
</evidence>
<dbReference type="NCBIfam" id="NF001140">
    <property type="entry name" value="PRK00147.1"/>
    <property type="match status" value="1"/>
</dbReference>
<dbReference type="PANTHER" id="PTHR30307">
    <property type="entry name" value="S-ADENOSYLMETHIONINE:TRNA RIBOSYLTRANSFERASE-ISOMERASE"/>
    <property type="match status" value="1"/>
</dbReference>